<protein>
    <recommendedName>
        <fullName evidence="3">SPIN90/Ldb17 leucine-rich domain-containing protein</fullName>
    </recommendedName>
</protein>
<dbReference type="AlphaFoldDB" id="A0A1J4L1Y0"/>
<evidence type="ECO:0000313" key="2">
    <source>
        <dbReference type="Proteomes" id="UP000179807"/>
    </source>
</evidence>
<comment type="caution">
    <text evidence="1">The sequence shown here is derived from an EMBL/GenBank/DDBJ whole genome shotgun (WGS) entry which is preliminary data.</text>
</comment>
<name>A0A1J4L1Y0_9EUKA</name>
<keyword evidence="2" id="KW-1185">Reference proteome</keyword>
<evidence type="ECO:0000313" key="1">
    <source>
        <dbReference type="EMBL" id="OHT17451.1"/>
    </source>
</evidence>
<dbReference type="GeneID" id="94831337"/>
<sequence>MICNSPHSLLTDVTDFILLNDTLPKRIDHPFVKPTSISVMELFNLLNNCSDFDEIDNILTLLLHEIPNVNNNIPTHYFESFVSILGEPQIFHQTTIHKVFQMIYELLTIKNKRSKEYLKYFSQPLFLEYYFTFFGFPYSVRTLTFLIKKQNYMADELNDMIHLKLNEAEISDFLIEFLSCLISINYINLPIESILQKINEIIKNSCDSSNFCASIEFMKIILLKYPSVSEQLAVNIKDYLKNVNIFQDDVDCIHLLQLFAKLAKIVKRCDFLANNEFINLVTYIFNLYQEKSTVLSELLLLLKIDIDVTSFLQFPNLIELFIHKLEILPFRDQKNLMHFLVNLLLVGNIEALRKSVELGISKYISLFLDTENDRKFIIKLLKFIFLCQKCNIYPDLKEEIESFILHTDSEISLLASMIINGAEAS</sequence>
<accession>A0A1J4L1Y0</accession>
<evidence type="ECO:0008006" key="3">
    <source>
        <dbReference type="Google" id="ProtNLM"/>
    </source>
</evidence>
<organism evidence="1 2">
    <name type="scientific">Tritrichomonas foetus</name>
    <dbReference type="NCBI Taxonomy" id="1144522"/>
    <lineage>
        <taxon>Eukaryota</taxon>
        <taxon>Metamonada</taxon>
        <taxon>Parabasalia</taxon>
        <taxon>Tritrichomonadida</taxon>
        <taxon>Tritrichomonadidae</taxon>
        <taxon>Tritrichomonas</taxon>
    </lineage>
</organism>
<dbReference type="EMBL" id="MLAK01000003">
    <property type="protein sequence ID" value="OHT17451.1"/>
    <property type="molecule type" value="Genomic_DNA"/>
</dbReference>
<reference evidence="1" key="1">
    <citation type="submission" date="2016-10" db="EMBL/GenBank/DDBJ databases">
        <authorList>
            <person name="Benchimol M."/>
            <person name="Almeida L.G."/>
            <person name="Vasconcelos A.T."/>
            <person name="Perreira-Neves A."/>
            <person name="Rosa I.A."/>
            <person name="Tasca T."/>
            <person name="Bogo M.R."/>
            <person name="de Souza W."/>
        </authorList>
    </citation>
    <scope>NUCLEOTIDE SEQUENCE [LARGE SCALE GENOMIC DNA]</scope>
    <source>
        <strain evidence="1">K</strain>
    </source>
</reference>
<gene>
    <name evidence="1" type="ORF">TRFO_12422</name>
</gene>
<dbReference type="RefSeq" id="XP_068370587.1">
    <property type="nucleotide sequence ID" value="XM_068496633.1"/>
</dbReference>
<proteinExistence type="predicted"/>
<dbReference type="Proteomes" id="UP000179807">
    <property type="component" value="Unassembled WGS sequence"/>
</dbReference>
<dbReference type="VEuPathDB" id="TrichDB:TRFO_12422"/>